<dbReference type="InParanoid" id="A0A1X2HJ74"/>
<comment type="caution">
    <text evidence="1">The sequence shown here is derived from an EMBL/GenBank/DDBJ whole genome shotgun (WGS) entry which is preliminary data.</text>
</comment>
<proteinExistence type="predicted"/>
<keyword evidence="2" id="KW-1185">Reference proteome</keyword>
<evidence type="ECO:0000313" key="2">
    <source>
        <dbReference type="Proteomes" id="UP000242180"/>
    </source>
</evidence>
<sequence length="652" mass="73575">MSTAINTEQDFQPILSMLMRAVSEDDPVAAHMHIRTGLGHILELRASKQTGSDRIFSQFRALLQEAQTFIKFFRALRLQASSSNTALRQAVARRDSKADPLDKLPDDVLASIFKYVPEKRILCIGLSRAWRARMINLPVWQILKIDLKNKLPEGIWQDGLCQVLHPSLESVSVTTDVPLCTPVSLLAESGCINIQRFSITDENGCSFGSTAPDADLYLNKRFVSNVQKLASSYLTDLRIVSRQIPCNLILLLLQLCPNLTLLSCSFPSDSSAMTVSPVKMPAEWRPNKLSPRLRILQTPYTTHSLDSLIEVSSLKGLILCGSFNDTWRQYIEAGISDLLKQPSNPEIRHIHLLDSGSDGDSVLRHILADRDENEDRVLHGFTCCERISLSDVLRRKFVEAIRAKDMSKTGKAGFNFRIYIQHISGTLGRELTRTPSFTPSISDALLRLQHLQILTVEVSENYSGDVSQLRQFIQAAIAKGIKLTRLKIIALSDKQAYYNTIHDMDEFFVECGRLPKLISLCIIDQNPQRFYYGTSTAPRSAMERFTKNSLMSRSKRVFKQFSPKPSAETVLQKRMRPSGRPSDRILKLSYASRMASAKSAAHFQAFLENIQLSAFPQLSFGYILAEDKYPELCHYTEAAQMYRQEPERHPGI</sequence>
<dbReference type="EMBL" id="MCGN01000003">
    <property type="protein sequence ID" value="ORY99089.1"/>
    <property type="molecule type" value="Genomic_DNA"/>
</dbReference>
<dbReference type="OrthoDB" id="629492at2759"/>
<evidence type="ECO:0000313" key="1">
    <source>
        <dbReference type="EMBL" id="ORY99089.1"/>
    </source>
</evidence>
<organism evidence="1 2">
    <name type="scientific">Syncephalastrum racemosum</name>
    <name type="common">Filamentous fungus</name>
    <dbReference type="NCBI Taxonomy" id="13706"/>
    <lineage>
        <taxon>Eukaryota</taxon>
        <taxon>Fungi</taxon>
        <taxon>Fungi incertae sedis</taxon>
        <taxon>Mucoromycota</taxon>
        <taxon>Mucoromycotina</taxon>
        <taxon>Mucoromycetes</taxon>
        <taxon>Mucorales</taxon>
        <taxon>Syncephalastraceae</taxon>
        <taxon>Syncephalastrum</taxon>
    </lineage>
</organism>
<dbReference type="Proteomes" id="UP000242180">
    <property type="component" value="Unassembled WGS sequence"/>
</dbReference>
<dbReference type="AlphaFoldDB" id="A0A1X2HJ74"/>
<accession>A0A1X2HJ74</accession>
<gene>
    <name evidence="1" type="ORF">BCR43DRAFT_513232</name>
</gene>
<evidence type="ECO:0008006" key="3">
    <source>
        <dbReference type="Google" id="ProtNLM"/>
    </source>
</evidence>
<reference evidence="1 2" key="1">
    <citation type="submission" date="2016-07" db="EMBL/GenBank/DDBJ databases">
        <title>Pervasive Adenine N6-methylation of Active Genes in Fungi.</title>
        <authorList>
            <consortium name="DOE Joint Genome Institute"/>
            <person name="Mondo S.J."/>
            <person name="Dannebaum R.O."/>
            <person name="Kuo R.C."/>
            <person name="Labutti K."/>
            <person name="Haridas S."/>
            <person name="Kuo A."/>
            <person name="Salamov A."/>
            <person name="Ahrendt S.R."/>
            <person name="Lipzen A."/>
            <person name="Sullivan W."/>
            <person name="Andreopoulos W.B."/>
            <person name="Clum A."/>
            <person name="Lindquist E."/>
            <person name="Daum C."/>
            <person name="Ramamoorthy G.K."/>
            <person name="Gryganskyi A."/>
            <person name="Culley D."/>
            <person name="Magnuson J.K."/>
            <person name="James T.Y."/>
            <person name="O'Malley M.A."/>
            <person name="Stajich J.E."/>
            <person name="Spatafora J.W."/>
            <person name="Visel A."/>
            <person name="Grigoriev I.V."/>
        </authorList>
    </citation>
    <scope>NUCLEOTIDE SEQUENCE [LARGE SCALE GENOMIC DNA]</scope>
    <source>
        <strain evidence="1 2">NRRL 2496</strain>
    </source>
</reference>
<name>A0A1X2HJ74_SYNRA</name>
<protein>
    <recommendedName>
        <fullName evidence="3">F-box domain-containing protein</fullName>
    </recommendedName>
</protein>